<proteinExistence type="predicted"/>
<comment type="caution">
    <text evidence="2">The sequence shown here is derived from an EMBL/GenBank/DDBJ whole genome shotgun (WGS) entry which is preliminary data.</text>
</comment>
<evidence type="ECO:0000313" key="2">
    <source>
        <dbReference type="EMBL" id="GER54564.1"/>
    </source>
</evidence>
<gene>
    <name evidence="2" type="ORF">STAS_32166</name>
</gene>
<evidence type="ECO:0000256" key="1">
    <source>
        <dbReference type="SAM" id="Phobius"/>
    </source>
</evidence>
<evidence type="ECO:0000313" key="3">
    <source>
        <dbReference type="Proteomes" id="UP000325081"/>
    </source>
</evidence>
<organism evidence="2 3">
    <name type="scientific">Striga asiatica</name>
    <name type="common">Asiatic witchweed</name>
    <name type="synonym">Buchnera asiatica</name>
    <dbReference type="NCBI Taxonomy" id="4170"/>
    <lineage>
        <taxon>Eukaryota</taxon>
        <taxon>Viridiplantae</taxon>
        <taxon>Streptophyta</taxon>
        <taxon>Embryophyta</taxon>
        <taxon>Tracheophyta</taxon>
        <taxon>Spermatophyta</taxon>
        <taxon>Magnoliopsida</taxon>
        <taxon>eudicotyledons</taxon>
        <taxon>Gunneridae</taxon>
        <taxon>Pentapetalae</taxon>
        <taxon>asterids</taxon>
        <taxon>lamiids</taxon>
        <taxon>Lamiales</taxon>
        <taxon>Orobanchaceae</taxon>
        <taxon>Buchnereae</taxon>
        <taxon>Striga</taxon>
    </lineage>
</organism>
<feature type="transmembrane region" description="Helical" evidence="1">
    <location>
        <begin position="30"/>
        <end position="50"/>
    </location>
</feature>
<accession>A0A5A7RDU1</accession>
<keyword evidence="1" id="KW-1133">Transmembrane helix</keyword>
<name>A0A5A7RDU1_STRAF</name>
<reference evidence="3" key="1">
    <citation type="journal article" date="2019" name="Curr. Biol.">
        <title>Genome Sequence of Striga asiatica Provides Insight into the Evolution of Plant Parasitism.</title>
        <authorList>
            <person name="Yoshida S."/>
            <person name="Kim S."/>
            <person name="Wafula E.K."/>
            <person name="Tanskanen J."/>
            <person name="Kim Y.M."/>
            <person name="Honaas L."/>
            <person name="Yang Z."/>
            <person name="Spallek T."/>
            <person name="Conn C.E."/>
            <person name="Ichihashi Y."/>
            <person name="Cheong K."/>
            <person name="Cui S."/>
            <person name="Der J.P."/>
            <person name="Gundlach H."/>
            <person name="Jiao Y."/>
            <person name="Hori C."/>
            <person name="Ishida J.K."/>
            <person name="Kasahara H."/>
            <person name="Kiba T."/>
            <person name="Kim M.S."/>
            <person name="Koo N."/>
            <person name="Laohavisit A."/>
            <person name="Lee Y.H."/>
            <person name="Lumba S."/>
            <person name="McCourt P."/>
            <person name="Mortimer J.C."/>
            <person name="Mutuku J.M."/>
            <person name="Nomura T."/>
            <person name="Sasaki-Sekimoto Y."/>
            <person name="Seto Y."/>
            <person name="Wang Y."/>
            <person name="Wakatake T."/>
            <person name="Sakakibara H."/>
            <person name="Demura T."/>
            <person name="Yamaguchi S."/>
            <person name="Yoneyama K."/>
            <person name="Manabe R.I."/>
            <person name="Nelson D.C."/>
            <person name="Schulman A.H."/>
            <person name="Timko M.P."/>
            <person name="dePamphilis C.W."/>
            <person name="Choi D."/>
            <person name="Shirasu K."/>
        </authorList>
    </citation>
    <scope>NUCLEOTIDE SEQUENCE [LARGE SCALE GENOMIC DNA]</scope>
    <source>
        <strain evidence="3">cv. UVA1</strain>
    </source>
</reference>
<dbReference type="EMBL" id="BKCP01011292">
    <property type="protein sequence ID" value="GER54564.1"/>
    <property type="molecule type" value="Genomic_DNA"/>
</dbReference>
<keyword evidence="3" id="KW-1185">Reference proteome</keyword>
<sequence>MAAPNRSFLKYAFPSCRSCSACFAAAIGDIFLFFPLPILSLPLLFSLCIYRICSHSRAIKPENGTRPPKFADVKDVELRYLGDGFRKSRENAKETRKRNENEIEILCWIKIFRDCTIARAPNERKLVWFRQSSPQASHVDNIQISTH</sequence>
<keyword evidence="1" id="KW-0812">Transmembrane</keyword>
<dbReference type="Proteomes" id="UP000325081">
    <property type="component" value="Unassembled WGS sequence"/>
</dbReference>
<protein>
    <submittedName>
        <fullName evidence="2">Evolutionarily conserved C-terminal region 7</fullName>
    </submittedName>
</protein>
<keyword evidence="1" id="KW-0472">Membrane</keyword>
<dbReference type="AlphaFoldDB" id="A0A5A7RDU1"/>